<dbReference type="SMART" id="SM00028">
    <property type="entry name" value="TPR"/>
    <property type="match status" value="15"/>
</dbReference>
<dbReference type="InterPro" id="IPR051939">
    <property type="entry name" value="Glycosyltr_41/O-GlcNAc_trsf"/>
</dbReference>
<dbReference type="SUPFAM" id="SSF52540">
    <property type="entry name" value="P-loop containing nucleoside triphosphate hydrolases"/>
    <property type="match status" value="1"/>
</dbReference>
<sequence length="898" mass="100130">MNKNKPKWKSKKQGAAAKKSFLGQEKAPCLSEINTLIALFTAGRYMESIAMARTMTERFPRHGFSWKVLGVIYNQLGRFDDALAPMQKAATLLSSDAEVYYNLGNILYALGRLGEAEASYRRAQQIKPDYAAVHYNLGNILYGLARWNEAEASYRRALQSKPDYAEAHNNLGNVLNNLGRLEDAAACYRRALNLTSGSAEAHNNLGTVLQNLGRLEEAVASYRRALEIKPDYAEAHNNLGNVLNGLGRLDDAVASYCRALELKPDYAKAYNNLGNVLQKLGRLEDAVTSYRCALVINADFAEAHHNLGIALENLGRLDEAEASYCRALEVKTDYAEAHNNLGNVLQNLGRPEDAAASYRRALQIKADSAEAHNNLGNTLNELGQFEDAVASYRRALEVKPDYAEAHNNLGIALENLGRLDEAMASYRRALEIKADYAEEHNNLGVTLNNLGRLEEAVASYRRALDIKPDYAAAYGNLGTALKNLGRLDDAVASYRRALDIKPDFAEVYNNLGNVLKDLGRLDDAVASYRRALELKPDYFEAHRNFILLKSVTPEDKSFLALVGYWDAIRNSNSSLPGKELIPLHFALGKCYDDIGDYEKAFPHFLEGCKLKRATFGYNPDRAGQELAGIIDIFDRATIDRLRGSGDPSRLPVFILGMPRSGTTLIEQMIASHMAAHGAGELSMLIEIMLRDNGMPGVSFPENLLPLTRERLTSWGEEYIAKLKSLAPDAQRITDKLPGNFIGVGLIHLMLPNAKIIHVNRNPMDTCLSCFTELFACSQEFSYDLDELGRYYADYARLMAHWRNVLPAGAFLDVNYEDIVNDTEAQARRIIEYCGLEWRTACLDFHKKERPIQTASAAQVRQPIYKSSIERWRHYEKFLGPLQDALNLHTKPADTGAVL</sequence>
<evidence type="ECO:0000256" key="3">
    <source>
        <dbReference type="ARBA" id="ARBA00022679"/>
    </source>
</evidence>
<evidence type="ECO:0000256" key="4">
    <source>
        <dbReference type="PROSITE-ProRule" id="PRU00339"/>
    </source>
</evidence>
<feature type="repeat" description="TPR" evidence="4">
    <location>
        <begin position="437"/>
        <end position="470"/>
    </location>
</feature>
<keyword evidence="3" id="KW-0808">Transferase</keyword>
<dbReference type="KEGG" id="mmob:F6R98_18790"/>
<organism evidence="5 6">
    <name type="scientific">Candidatus Methylospira mobilis</name>
    <dbReference type="NCBI Taxonomy" id="1808979"/>
    <lineage>
        <taxon>Bacteria</taxon>
        <taxon>Pseudomonadati</taxon>
        <taxon>Pseudomonadota</taxon>
        <taxon>Gammaproteobacteria</taxon>
        <taxon>Methylococcales</taxon>
        <taxon>Methylococcaceae</taxon>
        <taxon>Candidatus Methylospira</taxon>
    </lineage>
</organism>
<dbReference type="GO" id="GO:0016757">
    <property type="term" value="F:glycosyltransferase activity"/>
    <property type="evidence" value="ECO:0007669"/>
    <property type="project" value="UniProtKB-KW"/>
</dbReference>
<dbReference type="OrthoDB" id="9815894at2"/>
<dbReference type="Pfam" id="PF13469">
    <property type="entry name" value="Sulfotransfer_3"/>
    <property type="match status" value="1"/>
</dbReference>
<feature type="repeat" description="TPR" evidence="4">
    <location>
        <begin position="301"/>
        <end position="334"/>
    </location>
</feature>
<evidence type="ECO:0000313" key="6">
    <source>
        <dbReference type="Proteomes" id="UP000325755"/>
    </source>
</evidence>
<name>A0A5Q0BQR6_9GAMM</name>
<protein>
    <submittedName>
        <fullName evidence="5">Tetratricopeptide repeat protein</fullName>
    </submittedName>
</protein>
<feature type="repeat" description="TPR" evidence="4">
    <location>
        <begin position="471"/>
        <end position="504"/>
    </location>
</feature>
<dbReference type="PROSITE" id="PS50293">
    <property type="entry name" value="TPR_REGION"/>
    <property type="match status" value="8"/>
</dbReference>
<comment type="pathway">
    <text evidence="1">Protein modification; protein glycosylation.</text>
</comment>
<dbReference type="InParanoid" id="A0A5Q0BQR6"/>
<dbReference type="Pfam" id="PF13432">
    <property type="entry name" value="TPR_16"/>
    <property type="match status" value="1"/>
</dbReference>
<reference evidence="5 6" key="1">
    <citation type="submission" date="2019-09" db="EMBL/GenBank/DDBJ databases">
        <title>Ecophysiology of the spiral-shaped methanotroph Methylospira mobilis as revealed by the complete genome sequence.</title>
        <authorList>
            <person name="Oshkin I.Y."/>
            <person name="Dedysh S.N."/>
            <person name="Miroshnikov K."/>
            <person name="Danilova O.V."/>
            <person name="Hakobyan A."/>
            <person name="Liesack W."/>
        </authorList>
    </citation>
    <scope>NUCLEOTIDE SEQUENCE [LARGE SCALE GENOMIC DNA]</scope>
    <source>
        <strain evidence="5 6">Shm1</strain>
    </source>
</reference>
<proteinExistence type="predicted"/>
<dbReference type="InterPro" id="IPR027417">
    <property type="entry name" value="P-loop_NTPase"/>
</dbReference>
<dbReference type="Pfam" id="PF13414">
    <property type="entry name" value="TPR_11"/>
    <property type="match status" value="5"/>
</dbReference>
<feature type="repeat" description="TPR" evidence="4">
    <location>
        <begin position="267"/>
        <end position="300"/>
    </location>
</feature>
<feature type="repeat" description="TPR" evidence="4">
    <location>
        <begin position="165"/>
        <end position="198"/>
    </location>
</feature>
<feature type="repeat" description="TPR" evidence="4">
    <location>
        <begin position="403"/>
        <end position="436"/>
    </location>
</feature>
<dbReference type="Proteomes" id="UP000325755">
    <property type="component" value="Chromosome"/>
</dbReference>
<accession>A0A5Q0BQR6</accession>
<feature type="repeat" description="TPR" evidence="4">
    <location>
        <begin position="369"/>
        <end position="402"/>
    </location>
</feature>
<feature type="repeat" description="TPR" evidence="4">
    <location>
        <begin position="97"/>
        <end position="130"/>
    </location>
</feature>
<dbReference type="InterPro" id="IPR019734">
    <property type="entry name" value="TPR_rpt"/>
</dbReference>
<dbReference type="EMBL" id="CP044205">
    <property type="protein sequence ID" value="QFY44428.1"/>
    <property type="molecule type" value="Genomic_DNA"/>
</dbReference>
<keyword evidence="6" id="KW-1185">Reference proteome</keyword>
<dbReference type="Pfam" id="PF00515">
    <property type="entry name" value="TPR_1"/>
    <property type="match status" value="2"/>
</dbReference>
<feature type="repeat" description="TPR" evidence="4">
    <location>
        <begin position="505"/>
        <end position="538"/>
    </location>
</feature>
<gene>
    <name evidence="5" type="ORF">F6R98_18790</name>
</gene>
<feature type="repeat" description="TPR" evidence="4">
    <location>
        <begin position="199"/>
        <end position="232"/>
    </location>
</feature>
<dbReference type="PROSITE" id="PS50005">
    <property type="entry name" value="TPR"/>
    <property type="match status" value="14"/>
</dbReference>
<keyword evidence="4" id="KW-0802">TPR repeat</keyword>
<evidence type="ECO:0000313" key="5">
    <source>
        <dbReference type="EMBL" id="QFY44428.1"/>
    </source>
</evidence>
<dbReference type="PANTHER" id="PTHR44835:SF1">
    <property type="entry name" value="PROTEIN O-GLCNAC TRANSFERASE"/>
    <property type="match status" value="1"/>
</dbReference>
<dbReference type="Pfam" id="PF13424">
    <property type="entry name" value="TPR_12"/>
    <property type="match status" value="1"/>
</dbReference>
<dbReference type="AlphaFoldDB" id="A0A5Q0BQR6"/>
<dbReference type="SUPFAM" id="SSF48452">
    <property type="entry name" value="TPR-like"/>
    <property type="match status" value="2"/>
</dbReference>
<feature type="repeat" description="TPR" evidence="4">
    <location>
        <begin position="233"/>
        <end position="266"/>
    </location>
</feature>
<feature type="repeat" description="TPR" evidence="4">
    <location>
        <begin position="131"/>
        <end position="164"/>
    </location>
</feature>
<evidence type="ECO:0000256" key="2">
    <source>
        <dbReference type="ARBA" id="ARBA00022676"/>
    </source>
</evidence>
<evidence type="ECO:0000256" key="1">
    <source>
        <dbReference type="ARBA" id="ARBA00004922"/>
    </source>
</evidence>
<dbReference type="Pfam" id="PF13181">
    <property type="entry name" value="TPR_8"/>
    <property type="match status" value="1"/>
</dbReference>
<dbReference type="PANTHER" id="PTHR44835">
    <property type="entry name" value="UDP-N-ACETYLGLUCOSAMINE--PEPTIDE N-ACETYLGLUCOSAMINYLTRANSFERASE SPINDLY-RELATED"/>
    <property type="match status" value="1"/>
</dbReference>
<dbReference type="InterPro" id="IPR011990">
    <property type="entry name" value="TPR-like_helical_dom_sf"/>
</dbReference>
<keyword evidence="2" id="KW-0328">Glycosyltransferase</keyword>
<dbReference type="Gene3D" id="3.40.50.300">
    <property type="entry name" value="P-loop containing nucleotide triphosphate hydrolases"/>
    <property type="match status" value="1"/>
</dbReference>
<dbReference type="Gene3D" id="1.25.40.10">
    <property type="entry name" value="Tetratricopeptide repeat domain"/>
    <property type="match status" value="9"/>
</dbReference>
<feature type="repeat" description="TPR" evidence="4">
    <location>
        <begin position="63"/>
        <end position="96"/>
    </location>
</feature>
<feature type="repeat" description="TPR" evidence="4">
    <location>
        <begin position="335"/>
        <end position="368"/>
    </location>
</feature>
<dbReference type="RefSeq" id="WP_153250394.1">
    <property type="nucleotide sequence ID" value="NZ_CP044205.1"/>
</dbReference>